<reference evidence="1" key="1">
    <citation type="submission" date="2022-02" db="EMBL/GenBank/DDBJ databases">
        <title>Plant Genome Project.</title>
        <authorList>
            <person name="Zhang R.-G."/>
        </authorList>
    </citation>
    <scope>NUCLEOTIDE SEQUENCE</scope>
    <source>
        <strain evidence="1">AT1</strain>
    </source>
</reference>
<keyword evidence="2" id="KW-1185">Reference proteome</keyword>
<protein>
    <submittedName>
        <fullName evidence="1">Uncharacterized protein</fullName>
    </submittedName>
</protein>
<proteinExistence type="predicted"/>
<gene>
    <name evidence="1" type="ORF">RHMOL_Rhmol04G0362300</name>
</gene>
<comment type="caution">
    <text evidence="1">The sequence shown here is derived from an EMBL/GenBank/DDBJ whole genome shotgun (WGS) entry which is preliminary data.</text>
</comment>
<name>A0ACC0P881_RHOML</name>
<evidence type="ECO:0000313" key="2">
    <source>
        <dbReference type="Proteomes" id="UP001062846"/>
    </source>
</evidence>
<organism evidence="1 2">
    <name type="scientific">Rhododendron molle</name>
    <name type="common">Chinese azalea</name>
    <name type="synonym">Azalea mollis</name>
    <dbReference type="NCBI Taxonomy" id="49168"/>
    <lineage>
        <taxon>Eukaryota</taxon>
        <taxon>Viridiplantae</taxon>
        <taxon>Streptophyta</taxon>
        <taxon>Embryophyta</taxon>
        <taxon>Tracheophyta</taxon>
        <taxon>Spermatophyta</taxon>
        <taxon>Magnoliopsida</taxon>
        <taxon>eudicotyledons</taxon>
        <taxon>Gunneridae</taxon>
        <taxon>Pentapetalae</taxon>
        <taxon>asterids</taxon>
        <taxon>Ericales</taxon>
        <taxon>Ericaceae</taxon>
        <taxon>Ericoideae</taxon>
        <taxon>Rhodoreae</taxon>
        <taxon>Rhododendron</taxon>
    </lineage>
</organism>
<dbReference type="Proteomes" id="UP001062846">
    <property type="component" value="Chromosome 4"/>
</dbReference>
<sequence length="190" mass="21358">MEAGIDVELPGEEPIQNGSRLECIFFLMLSTPTQELPRVSDLYHGTNPKWKSVGTHLPFEAVDANTGTASCIRFIPWRSLMKMMISYKPSHSDCGDEVYKAVANALLEIKNYNLSGMYAVPELWNPKQGRKASLKEIINYVIKPWKSNKLLKPIVAMSGWLWRASFTQQFSVTADACDGGQRVPYPCEDP</sequence>
<dbReference type="EMBL" id="CM046391">
    <property type="protein sequence ID" value="KAI8561715.1"/>
    <property type="molecule type" value="Genomic_DNA"/>
</dbReference>
<accession>A0ACC0P881</accession>
<evidence type="ECO:0000313" key="1">
    <source>
        <dbReference type="EMBL" id="KAI8561715.1"/>
    </source>
</evidence>